<name>A0A1A5ZY46_9TREE</name>
<feature type="region of interest" description="Disordered" evidence="1">
    <location>
        <begin position="241"/>
        <end position="277"/>
    </location>
</feature>
<evidence type="ECO:0000313" key="4">
    <source>
        <dbReference type="EMBL" id="WWC65558.1"/>
    </source>
</evidence>
<evidence type="ECO:0000313" key="3">
    <source>
        <dbReference type="EMBL" id="OBR82731.1"/>
    </source>
</evidence>
<dbReference type="EMBL" id="CP144540">
    <property type="protein sequence ID" value="WWC65558.1"/>
    <property type="molecule type" value="Genomic_DNA"/>
</dbReference>
<dbReference type="Proteomes" id="UP000078595">
    <property type="component" value="Chromosome 11"/>
</dbReference>
<dbReference type="AlphaFoldDB" id="A0A1A5ZY46"/>
<protein>
    <recommendedName>
        <fullName evidence="2">LysM domain-containing protein</fullName>
    </recommendedName>
</protein>
<feature type="compositionally biased region" description="Basic and acidic residues" evidence="1">
    <location>
        <begin position="250"/>
        <end position="277"/>
    </location>
</feature>
<dbReference type="KEGG" id="kdj:28971197"/>
<dbReference type="GeneID" id="28971197"/>
<feature type="compositionally biased region" description="Acidic residues" evidence="1">
    <location>
        <begin position="156"/>
        <end position="176"/>
    </location>
</feature>
<evidence type="ECO:0000256" key="1">
    <source>
        <dbReference type="SAM" id="MobiDB-lite"/>
    </source>
</evidence>
<feature type="domain" description="LysM" evidence="2">
    <location>
        <begin position="180"/>
        <end position="230"/>
    </location>
</feature>
<dbReference type="EMBL" id="KI894035">
    <property type="protein sequence ID" value="OBR82731.1"/>
    <property type="molecule type" value="Genomic_DNA"/>
</dbReference>
<feature type="compositionally biased region" description="Basic and acidic residues" evidence="1">
    <location>
        <begin position="105"/>
        <end position="114"/>
    </location>
</feature>
<evidence type="ECO:0000313" key="5">
    <source>
        <dbReference type="Proteomes" id="UP000078595"/>
    </source>
</evidence>
<accession>A0A1A5ZY46</accession>
<evidence type="ECO:0000259" key="2">
    <source>
        <dbReference type="PROSITE" id="PS51782"/>
    </source>
</evidence>
<sequence>MSCQTCSSELTPLSLRSAYITPCCSSPICDNCLIRNPRLKEYMPCLRCGDPRSEELRGGSSRYRVRIDRTCVGNETRNAGGHIAQGAGEVVFDIGDDDDNDFDDTPQRQKDDLPPKYADISNTNFVINDEPPNRSDVHAVANSQQSDPLRPYDTSDLAEDDKGEQVEQEGAEDESEVVEVTHKVQKGDTVLSIARKYASDPHDILSLNNLPFEALSTHPRILRTRKSIIISRRSVPLSKIHQSTIRSRNAIRDGDGDVHAGSEQKARDREREREREREQQRQIKKFQLLTKNTDHGIANTYLGLSELEESFDPLRHSTGESLPEVSVSGIGSESGKKIRIDNLTREQRALEAFFDDELWESQHLTQLSKLNNNKKMSNSNSASDSKAKRSLVNCMGGIKI</sequence>
<dbReference type="SUPFAM" id="SSF54106">
    <property type="entry name" value="LysM domain"/>
    <property type="match status" value="1"/>
</dbReference>
<dbReference type="PROSITE" id="PS51782">
    <property type="entry name" value="LYSM"/>
    <property type="match status" value="1"/>
</dbReference>
<reference evidence="4" key="3">
    <citation type="submission" date="2024-02" db="EMBL/GenBank/DDBJ databases">
        <title>Comparative genomics of Cryptococcus and Kwoniella reveals pathogenesis evolution and contrasting modes of karyotype evolution via chromosome fusion or intercentromeric recombination.</title>
        <authorList>
            <person name="Coelho M.A."/>
            <person name="David-Palma M."/>
            <person name="Shea T."/>
            <person name="Bowers K."/>
            <person name="McGinley-Smith S."/>
            <person name="Mohammad A.W."/>
            <person name="Gnirke A."/>
            <person name="Yurkov A.M."/>
            <person name="Nowrousian M."/>
            <person name="Sun S."/>
            <person name="Cuomo C.A."/>
            <person name="Heitman J."/>
        </authorList>
    </citation>
    <scope>NUCLEOTIDE SEQUENCE</scope>
    <source>
        <strain evidence="4">CBS 10117</strain>
    </source>
</reference>
<organism evidence="3">
    <name type="scientific">Kwoniella dejecticola CBS 10117</name>
    <dbReference type="NCBI Taxonomy" id="1296121"/>
    <lineage>
        <taxon>Eukaryota</taxon>
        <taxon>Fungi</taxon>
        <taxon>Dikarya</taxon>
        <taxon>Basidiomycota</taxon>
        <taxon>Agaricomycotina</taxon>
        <taxon>Tremellomycetes</taxon>
        <taxon>Tremellales</taxon>
        <taxon>Cryptococcaceae</taxon>
        <taxon>Kwoniella</taxon>
    </lineage>
</organism>
<feature type="region of interest" description="Disordered" evidence="1">
    <location>
        <begin position="93"/>
        <end position="176"/>
    </location>
</feature>
<proteinExistence type="predicted"/>
<dbReference type="RefSeq" id="XP_018260573.1">
    <property type="nucleotide sequence ID" value="XM_018410763.1"/>
</dbReference>
<dbReference type="OrthoDB" id="2107166at2759"/>
<reference evidence="4" key="2">
    <citation type="submission" date="2013-07" db="EMBL/GenBank/DDBJ databases">
        <authorList>
            <consortium name="The Broad Institute Genome Sequencing Platform"/>
            <person name="Cuomo C."/>
            <person name="Litvintseva A."/>
            <person name="Chen Y."/>
            <person name="Heitman J."/>
            <person name="Sun S."/>
            <person name="Springer D."/>
            <person name="Dromer F."/>
            <person name="Young S.K."/>
            <person name="Zeng Q."/>
            <person name="Gargeya S."/>
            <person name="Fitzgerald M."/>
            <person name="Abouelleil A."/>
            <person name="Alvarado L."/>
            <person name="Berlin A.M."/>
            <person name="Chapman S.B."/>
            <person name="Dewar J."/>
            <person name="Goldberg J."/>
            <person name="Griggs A."/>
            <person name="Gujja S."/>
            <person name="Hansen M."/>
            <person name="Howarth C."/>
            <person name="Imamovic A."/>
            <person name="Larimer J."/>
            <person name="McCowan C."/>
            <person name="Murphy C."/>
            <person name="Pearson M."/>
            <person name="Priest M."/>
            <person name="Roberts A."/>
            <person name="Saif S."/>
            <person name="Shea T."/>
            <person name="Sykes S."/>
            <person name="Wortman J."/>
            <person name="Nusbaum C."/>
            <person name="Birren B."/>
        </authorList>
    </citation>
    <scope>NUCLEOTIDE SEQUENCE</scope>
    <source>
        <strain evidence="4">CBS 10117</strain>
    </source>
</reference>
<dbReference type="InterPro" id="IPR018392">
    <property type="entry name" value="LysM"/>
</dbReference>
<keyword evidence="5" id="KW-1185">Reference proteome</keyword>
<dbReference type="VEuPathDB" id="FungiDB:I303_07498"/>
<dbReference type="CDD" id="cd00118">
    <property type="entry name" value="LysM"/>
    <property type="match status" value="1"/>
</dbReference>
<dbReference type="SMART" id="SM00257">
    <property type="entry name" value="LysM"/>
    <property type="match status" value="1"/>
</dbReference>
<feature type="compositionally biased region" description="Acidic residues" evidence="1">
    <location>
        <begin position="94"/>
        <end position="104"/>
    </location>
</feature>
<dbReference type="Gene3D" id="3.10.350.10">
    <property type="entry name" value="LysM domain"/>
    <property type="match status" value="1"/>
</dbReference>
<dbReference type="Pfam" id="PF01476">
    <property type="entry name" value="LysM"/>
    <property type="match status" value="1"/>
</dbReference>
<dbReference type="InterPro" id="IPR036779">
    <property type="entry name" value="LysM_dom_sf"/>
</dbReference>
<reference evidence="3" key="1">
    <citation type="submission" date="2013-07" db="EMBL/GenBank/DDBJ databases">
        <title>The Genome Sequence of Cryptococcus dejecticola CBS10117.</title>
        <authorList>
            <consortium name="The Broad Institute Genome Sequencing Platform"/>
            <person name="Cuomo C."/>
            <person name="Litvintseva A."/>
            <person name="Chen Y."/>
            <person name="Heitman J."/>
            <person name="Sun S."/>
            <person name="Springer D."/>
            <person name="Dromer F."/>
            <person name="Young S.K."/>
            <person name="Zeng Q."/>
            <person name="Gargeya S."/>
            <person name="Fitzgerald M."/>
            <person name="Abouelleil A."/>
            <person name="Alvarado L."/>
            <person name="Berlin A.M."/>
            <person name="Chapman S.B."/>
            <person name="Dewar J."/>
            <person name="Goldberg J."/>
            <person name="Griggs A."/>
            <person name="Gujja S."/>
            <person name="Hansen M."/>
            <person name="Howarth C."/>
            <person name="Imamovic A."/>
            <person name="Larimer J."/>
            <person name="McCowan C."/>
            <person name="Murphy C."/>
            <person name="Pearson M."/>
            <person name="Priest M."/>
            <person name="Roberts A."/>
            <person name="Saif S."/>
            <person name="Shea T."/>
            <person name="Sykes S."/>
            <person name="Wortman J."/>
            <person name="Nusbaum C."/>
            <person name="Birren B."/>
        </authorList>
    </citation>
    <scope>NUCLEOTIDE SEQUENCE [LARGE SCALE GENOMIC DNA]</scope>
    <source>
        <strain evidence="3">CBS 10117</strain>
    </source>
</reference>
<gene>
    <name evidence="3" type="ORF">I303_07498</name>
    <name evidence="4" type="ORF">I303_108176</name>
</gene>